<evidence type="ECO:0000313" key="2">
    <source>
        <dbReference type="EMBL" id="QNN61252.1"/>
    </source>
</evidence>
<keyword evidence="3" id="KW-1185">Reference proteome</keyword>
<proteinExistence type="predicted"/>
<organism evidence="2 3">
    <name type="scientific">Erysipelothrix inopinata</name>
    <dbReference type="NCBI Taxonomy" id="225084"/>
    <lineage>
        <taxon>Bacteria</taxon>
        <taxon>Bacillati</taxon>
        <taxon>Bacillota</taxon>
        <taxon>Erysipelotrichia</taxon>
        <taxon>Erysipelotrichales</taxon>
        <taxon>Erysipelotrichaceae</taxon>
        <taxon>Erysipelothrix</taxon>
    </lineage>
</organism>
<feature type="transmembrane region" description="Helical" evidence="1">
    <location>
        <begin position="7"/>
        <end position="25"/>
    </location>
</feature>
<evidence type="ECO:0000256" key="1">
    <source>
        <dbReference type="SAM" id="Phobius"/>
    </source>
</evidence>
<feature type="transmembrane region" description="Helical" evidence="1">
    <location>
        <begin position="74"/>
        <end position="93"/>
    </location>
</feature>
<sequence>MKKLVKLEMVSWIGLACITLLYSLSLKTFEGYLFNDFLYALGISGIVVLHLYADNIARAQKYSGLIFTKVLYRVNRILFDIYLLLTSWSVYFFKLNDVKEATMLNMERMTRNFMFISILGFTVCYFVKRHYDKVSK</sequence>
<keyword evidence="1" id="KW-0812">Transmembrane</keyword>
<dbReference type="EMBL" id="CP060715">
    <property type="protein sequence ID" value="QNN61252.1"/>
    <property type="molecule type" value="Genomic_DNA"/>
</dbReference>
<feature type="transmembrane region" description="Helical" evidence="1">
    <location>
        <begin position="37"/>
        <end position="53"/>
    </location>
</feature>
<reference evidence="2 3" key="1">
    <citation type="submission" date="2020-08" db="EMBL/GenBank/DDBJ databases">
        <title>Genome sequence of Erysipelothrix inopinata DSM 15511T.</title>
        <authorList>
            <person name="Hyun D.-W."/>
            <person name="Bae J.-W."/>
        </authorList>
    </citation>
    <scope>NUCLEOTIDE SEQUENCE [LARGE SCALE GENOMIC DNA]</scope>
    <source>
        <strain evidence="2 3">DSM 15511</strain>
    </source>
</reference>
<dbReference type="KEGG" id="eio:H9L01_02485"/>
<name>A0A7G9S077_9FIRM</name>
<feature type="transmembrane region" description="Helical" evidence="1">
    <location>
        <begin position="113"/>
        <end position="131"/>
    </location>
</feature>
<keyword evidence="1" id="KW-0472">Membrane</keyword>
<keyword evidence="1" id="KW-1133">Transmembrane helix</keyword>
<accession>A0A7G9S077</accession>
<protein>
    <submittedName>
        <fullName evidence="2">Uncharacterized protein</fullName>
    </submittedName>
</protein>
<gene>
    <name evidence="2" type="ORF">H9L01_02485</name>
</gene>
<dbReference type="Proteomes" id="UP000515928">
    <property type="component" value="Chromosome"/>
</dbReference>
<dbReference type="RefSeq" id="WP_187534454.1">
    <property type="nucleotide sequence ID" value="NZ_CBCSHU010000001.1"/>
</dbReference>
<dbReference type="AlphaFoldDB" id="A0A7G9S077"/>
<evidence type="ECO:0000313" key="3">
    <source>
        <dbReference type="Proteomes" id="UP000515928"/>
    </source>
</evidence>